<dbReference type="PANTHER" id="PTHR43191">
    <property type="entry name" value="RRNA METHYLTRANSFERASE 3"/>
    <property type="match status" value="1"/>
</dbReference>
<dbReference type="GO" id="GO:0003723">
    <property type="term" value="F:RNA binding"/>
    <property type="evidence" value="ECO:0007669"/>
    <property type="project" value="InterPro"/>
</dbReference>
<dbReference type="InterPro" id="IPR051259">
    <property type="entry name" value="rRNA_Methyltransferase"/>
</dbReference>
<gene>
    <name evidence="4" type="ORF">NS226_07300</name>
</gene>
<organism evidence="4 5">
    <name type="scientific">Aureimonas ureilytica</name>
    <dbReference type="NCBI Taxonomy" id="401562"/>
    <lineage>
        <taxon>Bacteria</taxon>
        <taxon>Pseudomonadati</taxon>
        <taxon>Pseudomonadota</taxon>
        <taxon>Alphaproteobacteria</taxon>
        <taxon>Hyphomicrobiales</taxon>
        <taxon>Aurantimonadaceae</taxon>
        <taxon>Aureimonas</taxon>
    </lineage>
</organism>
<dbReference type="RefSeq" id="WP_058634419.1">
    <property type="nucleotide sequence ID" value="NZ_LDPZ01000014.1"/>
</dbReference>
<accession>A0A175R9U7</accession>
<dbReference type="GO" id="GO:0032259">
    <property type="term" value="P:methylation"/>
    <property type="evidence" value="ECO:0007669"/>
    <property type="project" value="UniProtKB-KW"/>
</dbReference>
<dbReference type="EMBL" id="LDPZ01000014">
    <property type="protein sequence ID" value="KTQ96594.1"/>
    <property type="molecule type" value="Genomic_DNA"/>
</dbReference>
<name>A0A175R9U7_9HYPH</name>
<dbReference type="Proteomes" id="UP000078272">
    <property type="component" value="Unassembled WGS sequence"/>
</dbReference>
<evidence type="ECO:0000256" key="1">
    <source>
        <dbReference type="ARBA" id="ARBA00022603"/>
    </source>
</evidence>
<evidence type="ECO:0000259" key="3">
    <source>
        <dbReference type="Pfam" id="PF00588"/>
    </source>
</evidence>
<dbReference type="GO" id="GO:0008173">
    <property type="term" value="F:RNA methyltransferase activity"/>
    <property type="evidence" value="ECO:0007669"/>
    <property type="project" value="InterPro"/>
</dbReference>
<dbReference type="Pfam" id="PF00588">
    <property type="entry name" value="SpoU_methylase"/>
    <property type="match status" value="1"/>
</dbReference>
<protein>
    <submittedName>
        <fullName evidence="4">RNA methyltransferase</fullName>
    </submittedName>
</protein>
<keyword evidence="2 4" id="KW-0808">Transferase</keyword>
<dbReference type="PANTHER" id="PTHR43191:SF12">
    <property type="entry name" value="RRNA METHYLASE"/>
    <property type="match status" value="1"/>
</dbReference>
<dbReference type="SUPFAM" id="SSF55315">
    <property type="entry name" value="L30e-like"/>
    <property type="match status" value="1"/>
</dbReference>
<dbReference type="InterPro" id="IPR029026">
    <property type="entry name" value="tRNA_m1G_MTases_N"/>
</dbReference>
<comment type="caution">
    <text evidence="4">The sequence shown here is derived from an EMBL/GenBank/DDBJ whole genome shotgun (WGS) entry which is preliminary data.</text>
</comment>
<proteinExistence type="predicted"/>
<dbReference type="Gene3D" id="3.40.1280.10">
    <property type="match status" value="1"/>
</dbReference>
<sequence>MPPIIEIFDPTDPRIEPFRDVRDRDLRGRDGFMAEGSVVLDQLARSERFRAGALLILRNRLAGLEPRLASFEPDVPIYVADSEVFDAIAGFPVHRGVLAYGVAVEPETDADWNARLSAIQRDRGLVVVACGLSNHDNMGALFRNGDAFGVGAVILDQTACDPLYRKSIRVSVGSVLTIPFRRMEGVRAIHAWLAGLGFECLCLSPAGDIALHELGAHRARALFLGTEGEGLDPAFLSDVRSLRIAMAPGLDSLNVATSAAIALHHFFSRRFEPS</sequence>
<reference evidence="4 5" key="1">
    <citation type="journal article" date="2016" name="Front. Microbiol.">
        <title>Genomic Resource of Rice Seed Associated Bacteria.</title>
        <authorList>
            <person name="Midha S."/>
            <person name="Bansal K."/>
            <person name="Sharma S."/>
            <person name="Kumar N."/>
            <person name="Patil P.P."/>
            <person name="Chaudhry V."/>
            <person name="Patil P.B."/>
        </authorList>
    </citation>
    <scope>NUCLEOTIDE SEQUENCE [LARGE SCALE GENOMIC DNA]</scope>
    <source>
        <strain evidence="4 5">NS226</strain>
    </source>
</reference>
<evidence type="ECO:0000313" key="5">
    <source>
        <dbReference type="Proteomes" id="UP000078272"/>
    </source>
</evidence>
<keyword evidence="1 4" id="KW-0489">Methyltransferase</keyword>
<feature type="domain" description="tRNA/rRNA methyltransferase SpoU type" evidence="3">
    <location>
        <begin position="125"/>
        <end position="264"/>
    </location>
</feature>
<dbReference type="InterPro" id="IPR001537">
    <property type="entry name" value="SpoU_MeTrfase"/>
</dbReference>
<dbReference type="GO" id="GO:0006396">
    <property type="term" value="P:RNA processing"/>
    <property type="evidence" value="ECO:0007669"/>
    <property type="project" value="InterPro"/>
</dbReference>
<dbReference type="InterPro" id="IPR029028">
    <property type="entry name" value="Alpha/beta_knot_MTases"/>
</dbReference>
<dbReference type="CDD" id="cd18095">
    <property type="entry name" value="SpoU-like_rRNA-MTase"/>
    <property type="match status" value="1"/>
</dbReference>
<dbReference type="SUPFAM" id="SSF75217">
    <property type="entry name" value="alpha/beta knot"/>
    <property type="match status" value="1"/>
</dbReference>
<dbReference type="AlphaFoldDB" id="A0A175R9U7"/>
<evidence type="ECO:0000256" key="2">
    <source>
        <dbReference type="ARBA" id="ARBA00022679"/>
    </source>
</evidence>
<dbReference type="InterPro" id="IPR029064">
    <property type="entry name" value="Ribosomal_eL30-like_sf"/>
</dbReference>
<evidence type="ECO:0000313" key="4">
    <source>
        <dbReference type="EMBL" id="KTQ96594.1"/>
    </source>
</evidence>
<dbReference type="STRING" id="401562.NS365_13480"/>